<dbReference type="Gene3D" id="3.50.30.50">
    <property type="entry name" value="Putative cyclase"/>
    <property type="match status" value="1"/>
</dbReference>
<dbReference type="SUPFAM" id="SSF102198">
    <property type="entry name" value="Putative cyclase"/>
    <property type="match status" value="1"/>
</dbReference>
<dbReference type="Proteomes" id="UP000289152">
    <property type="component" value="Unassembled WGS sequence"/>
</dbReference>
<dbReference type="InterPro" id="IPR007325">
    <property type="entry name" value="KFase/CYL"/>
</dbReference>
<gene>
    <name evidence="2" type="ORF">M231_07642</name>
</gene>
<evidence type="ECO:0000313" key="3">
    <source>
        <dbReference type="Proteomes" id="UP000289152"/>
    </source>
</evidence>
<keyword evidence="3" id="KW-1185">Reference proteome</keyword>
<dbReference type="Pfam" id="PF04199">
    <property type="entry name" value="Cyclase"/>
    <property type="match status" value="1"/>
</dbReference>
<dbReference type="PANTHER" id="PTHR34861">
    <property type="match status" value="1"/>
</dbReference>
<accession>A0A4V1M2Z5</accession>
<dbReference type="InParanoid" id="A0A4V1M2Z5"/>
<comment type="similarity">
    <text evidence="1">Belongs to the Cyclase 1 superfamily.</text>
</comment>
<evidence type="ECO:0000256" key="1">
    <source>
        <dbReference type="ARBA" id="ARBA00007865"/>
    </source>
</evidence>
<dbReference type="AlphaFoldDB" id="A0A4V1M2Z5"/>
<name>A0A4V1M2Z5_TREME</name>
<dbReference type="VEuPathDB" id="FungiDB:TREMEDRAFT_26184"/>
<evidence type="ECO:0008006" key="4">
    <source>
        <dbReference type="Google" id="ProtNLM"/>
    </source>
</evidence>
<organism evidence="2 3">
    <name type="scientific">Tremella mesenterica</name>
    <name type="common">Jelly fungus</name>
    <dbReference type="NCBI Taxonomy" id="5217"/>
    <lineage>
        <taxon>Eukaryota</taxon>
        <taxon>Fungi</taxon>
        <taxon>Dikarya</taxon>
        <taxon>Basidiomycota</taxon>
        <taxon>Agaricomycotina</taxon>
        <taxon>Tremellomycetes</taxon>
        <taxon>Tremellales</taxon>
        <taxon>Tremellaceae</taxon>
        <taxon>Tremella</taxon>
    </lineage>
</organism>
<dbReference type="GO" id="GO:0019441">
    <property type="term" value="P:L-tryptophan catabolic process to kynurenine"/>
    <property type="evidence" value="ECO:0007669"/>
    <property type="project" value="InterPro"/>
</dbReference>
<dbReference type="OMA" id="RWHWENG"/>
<dbReference type="EMBL" id="SDIL01000159">
    <property type="protein sequence ID" value="RXK35090.1"/>
    <property type="molecule type" value="Genomic_DNA"/>
</dbReference>
<dbReference type="OrthoDB" id="5396at2759"/>
<dbReference type="PANTHER" id="PTHR34861:SF11">
    <property type="entry name" value="CYCLASE"/>
    <property type="match status" value="1"/>
</dbReference>
<sequence length="318" mass="35864">MTLPSFDDLPLKRPGPPYNAWGLFGDDDELGRLNLITPESVKRGRDEIKEGIVINLNMPLSLTTLHPARPELKHTINHRNNCNDDFVNLNTQTSTQWDGFRHYPYQNYPEKGQYVYYNGQTSEEAKDPNVHRNGIQNFVKHPITSRAHLLDIARYLKLHNRPPLESFASTTPIPVSDLDACAKEEGVEFLPGDILVLRTGHTENAEKLTAEDREELAKRSLRETCGLDQGEDVLRWHWENGIAAVVSDNPAYETVSPKGLQLHQVFLAGWGMPIGELFDLRELAATCERLGRWSFLFTSMPLYVNAGIASPPNAQAII</sequence>
<comment type="caution">
    <text evidence="2">The sequence shown here is derived from an EMBL/GenBank/DDBJ whole genome shotgun (WGS) entry which is preliminary data.</text>
</comment>
<dbReference type="STRING" id="5217.A0A4V1M2Z5"/>
<reference evidence="2 3" key="1">
    <citation type="submission" date="2016-06" db="EMBL/GenBank/DDBJ databases">
        <title>Evolution of pathogenesis and genome organization in the Tremellales.</title>
        <authorList>
            <person name="Cuomo C."/>
            <person name="Litvintseva A."/>
            <person name="Heitman J."/>
            <person name="Chen Y."/>
            <person name="Sun S."/>
            <person name="Springer D."/>
            <person name="Dromer F."/>
            <person name="Young S."/>
            <person name="Zeng Q."/>
            <person name="Chapman S."/>
            <person name="Gujja S."/>
            <person name="Saif S."/>
            <person name="Birren B."/>
        </authorList>
    </citation>
    <scope>NUCLEOTIDE SEQUENCE [LARGE SCALE GENOMIC DNA]</scope>
    <source>
        <strain evidence="2 3">ATCC 28783</strain>
    </source>
</reference>
<protein>
    <recommendedName>
        <fullName evidence="4">Cyclase</fullName>
    </recommendedName>
</protein>
<dbReference type="GO" id="GO:0004061">
    <property type="term" value="F:arylformamidase activity"/>
    <property type="evidence" value="ECO:0007669"/>
    <property type="project" value="InterPro"/>
</dbReference>
<evidence type="ECO:0000313" key="2">
    <source>
        <dbReference type="EMBL" id="RXK35090.1"/>
    </source>
</evidence>
<dbReference type="InterPro" id="IPR037175">
    <property type="entry name" value="KFase_sf"/>
</dbReference>
<proteinExistence type="inferred from homology"/>